<feature type="region of interest" description="Disordered" evidence="1">
    <location>
        <begin position="57"/>
        <end position="109"/>
    </location>
</feature>
<dbReference type="AlphaFoldDB" id="A0AA38NWM1"/>
<protein>
    <recommendedName>
        <fullName evidence="2">DUF6532 domain-containing protein</fullName>
    </recommendedName>
</protein>
<sequence length="416" mass="46831">MSLVSNNDDDDDDKDDFNNYKEQAKKKQSIAKVLNDNDDNNGIDDIDNYKERVKKKRSAVKYESKRPSMAPAPLTTTAKKAVAKRTKETRSTTDDPNAGWPTEAHLNYPDGTKMQRTISLRIQPQVIQDILHEAITLASGLSMFEEAFPTSAQQLAQSYKSIVSAANSLSHPHIADRIEKDEIFRRHLTTYVTGRVGKMRVNVKEATVNVVPGVYGILRVPTEDGERKEFVKSLLTKMNFIFPRKTITDANTVLQNEPYLHPAIIAVLHNFFFKGPKSFSRRFTDTFESTSKTDDAKEVPQAMLSLVVIAVFAAIKEWEGGKDERDKQEFVASTFSDQYTLHATLLNEKIRNSNVGDGAQKYHTLMVRLYREAKSGSATATDVASTLMPDIDLADIELHQVTPRTTNLRVQFPQTQ</sequence>
<feature type="compositionally biased region" description="Low complexity" evidence="1">
    <location>
        <begin position="71"/>
        <end position="80"/>
    </location>
</feature>
<dbReference type="Pfam" id="PF20149">
    <property type="entry name" value="DUF6532"/>
    <property type="match status" value="1"/>
</dbReference>
<gene>
    <name evidence="3" type="ORF">F5878DRAFT_666981</name>
</gene>
<keyword evidence="4" id="KW-1185">Reference proteome</keyword>
<organism evidence="3 4">
    <name type="scientific">Lentinula raphanica</name>
    <dbReference type="NCBI Taxonomy" id="153919"/>
    <lineage>
        <taxon>Eukaryota</taxon>
        <taxon>Fungi</taxon>
        <taxon>Dikarya</taxon>
        <taxon>Basidiomycota</taxon>
        <taxon>Agaricomycotina</taxon>
        <taxon>Agaricomycetes</taxon>
        <taxon>Agaricomycetidae</taxon>
        <taxon>Agaricales</taxon>
        <taxon>Marasmiineae</taxon>
        <taxon>Omphalotaceae</taxon>
        <taxon>Lentinula</taxon>
    </lineage>
</organism>
<feature type="compositionally biased region" description="Basic and acidic residues" evidence="1">
    <location>
        <begin position="16"/>
        <end position="25"/>
    </location>
</feature>
<dbReference type="Proteomes" id="UP001163846">
    <property type="component" value="Unassembled WGS sequence"/>
</dbReference>
<comment type="caution">
    <text evidence="3">The sequence shown here is derived from an EMBL/GenBank/DDBJ whole genome shotgun (WGS) entry which is preliminary data.</text>
</comment>
<reference evidence="3" key="1">
    <citation type="submission" date="2022-08" db="EMBL/GenBank/DDBJ databases">
        <authorList>
            <consortium name="DOE Joint Genome Institute"/>
            <person name="Min B."/>
            <person name="Riley R."/>
            <person name="Sierra-Patev S."/>
            <person name="Naranjo-Ortiz M."/>
            <person name="Looney B."/>
            <person name="Konkel Z."/>
            <person name="Slot J.C."/>
            <person name="Sakamoto Y."/>
            <person name="Steenwyk J.L."/>
            <person name="Rokas A."/>
            <person name="Carro J."/>
            <person name="Camarero S."/>
            <person name="Ferreira P."/>
            <person name="Molpeceres G."/>
            <person name="Ruiz-Duenas F.J."/>
            <person name="Serrano A."/>
            <person name="Henrissat B."/>
            <person name="Drula E."/>
            <person name="Hughes K.W."/>
            <person name="Mata J.L."/>
            <person name="Ishikawa N.K."/>
            <person name="Vargas-Isla R."/>
            <person name="Ushijima S."/>
            <person name="Smith C.A."/>
            <person name="Ahrendt S."/>
            <person name="Andreopoulos W."/>
            <person name="He G."/>
            <person name="Labutti K."/>
            <person name="Lipzen A."/>
            <person name="Ng V."/>
            <person name="Sandor L."/>
            <person name="Barry K."/>
            <person name="Martinez A.T."/>
            <person name="Xiao Y."/>
            <person name="Gibbons J.G."/>
            <person name="Terashima K."/>
            <person name="Hibbett D.S."/>
            <person name="Grigoriev I.V."/>
        </authorList>
    </citation>
    <scope>NUCLEOTIDE SEQUENCE</scope>
    <source>
        <strain evidence="3">TFB9207</strain>
    </source>
</reference>
<feature type="region of interest" description="Disordered" evidence="1">
    <location>
        <begin position="1"/>
        <end position="30"/>
    </location>
</feature>
<dbReference type="EMBL" id="MU807126">
    <property type="protein sequence ID" value="KAJ3831993.1"/>
    <property type="molecule type" value="Genomic_DNA"/>
</dbReference>
<evidence type="ECO:0000256" key="1">
    <source>
        <dbReference type="SAM" id="MobiDB-lite"/>
    </source>
</evidence>
<feature type="domain" description="DUF6532" evidence="2">
    <location>
        <begin position="134"/>
        <end position="347"/>
    </location>
</feature>
<dbReference type="InterPro" id="IPR045341">
    <property type="entry name" value="DUF6532"/>
</dbReference>
<evidence type="ECO:0000313" key="4">
    <source>
        <dbReference type="Proteomes" id="UP001163846"/>
    </source>
</evidence>
<evidence type="ECO:0000259" key="2">
    <source>
        <dbReference type="Pfam" id="PF20149"/>
    </source>
</evidence>
<name>A0AA38NWM1_9AGAR</name>
<evidence type="ECO:0000313" key="3">
    <source>
        <dbReference type="EMBL" id="KAJ3831993.1"/>
    </source>
</evidence>
<proteinExistence type="predicted"/>
<accession>A0AA38NWM1</accession>